<organism evidence="14 15">
    <name type="scientific">Lachnotalea glycerini</name>
    <dbReference type="NCBI Taxonomy" id="1763509"/>
    <lineage>
        <taxon>Bacteria</taxon>
        <taxon>Bacillati</taxon>
        <taxon>Bacillota</taxon>
        <taxon>Clostridia</taxon>
        <taxon>Lachnospirales</taxon>
        <taxon>Lachnospiraceae</taxon>
        <taxon>Lachnotalea</taxon>
    </lineage>
</organism>
<feature type="transmembrane region" description="Helical" evidence="13">
    <location>
        <begin position="317"/>
        <end position="338"/>
    </location>
</feature>
<feature type="transmembrane region" description="Helical" evidence="13">
    <location>
        <begin position="57"/>
        <end position="80"/>
    </location>
</feature>
<feature type="transmembrane region" description="Helical" evidence="13">
    <location>
        <begin position="133"/>
        <end position="153"/>
    </location>
</feature>
<dbReference type="Pfam" id="PF01554">
    <property type="entry name" value="MatE"/>
    <property type="match status" value="2"/>
</dbReference>
<keyword evidence="11 13" id="KW-0472">Membrane</keyword>
<evidence type="ECO:0000256" key="3">
    <source>
        <dbReference type="ARBA" id="ARBA00010199"/>
    </source>
</evidence>
<keyword evidence="8 13" id="KW-0812">Transmembrane</keyword>
<dbReference type="AlphaFoldDB" id="A0A318ET11"/>
<keyword evidence="9 13" id="KW-1133">Transmembrane helix</keyword>
<keyword evidence="7" id="KW-1003">Cell membrane</keyword>
<name>A0A318ET11_9FIRM</name>
<dbReference type="InterPro" id="IPR002528">
    <property type="entry name" value="MATE_fam"/>
</dbReference>
<evidence type="ECO:0000256" key="5">
    <source>
        <dbReference type="ARBA" id="ARBA00022448"/>
    </source>
</evidence>
<dbReference type="GO" id="GO:0006811">
    <property type="term" value="P:monoatomic ion transport"/>
    <property type="evidence" value="ECO:0007669"/>
    <property type="project" value="UniProtKB-KW"/>
</dbReference>
<protein>
    <recommendedName>
        <fullName evidence="4">Probable multidrug resistance protein NorM</fullName>
    </recommendedName>
    <alternativeName>
        <fullName evidence="12">Multidrug-efflux transporter</fullName>
    </alternativeName>
</protein>
<feature type="transmembrane region" description="Helical" evidence="13">
    <location>
        <begin position="192"/>
        <end position="213"/>
    </location>
</feature>
<dbReference type="InterPro" id="IPR048279">
    <property type="entry name" value="MdtK-like"/>
</dbReference>
<comment type="subcellular location">
    <subcellularLocation>
        <location evidence="2">Cell membrane</location>
        <topology evidence="2">Multi-pass membrane protein</topology>
    </subcellularLocation>
</comment>
<evidence type="ECO:0000256" key="13">
    <source>
        <dbReference type="SAM" id="Phobius"/>
    </source>
</evidence>
<dbReference type="CDD" id="cd13138">
    <property type="entry name" value="MATE_yoeA_like"/>
    <property type="match status" value="1"/>
</dbReference>
<feature type="transmembrane region" description="Helical" evidence="13">
    <location>
        <begin position="386"/>
        <end position="408"/>
    </location>
</feature>
<evidence type="ECO:0000256" key="1">
    <source>
        <dbReference type="ARBA" id="ARBA00003408"/>
    </source>
</evidence>
<dbReference type="GO" id="GO:0015297">
    <property type="term" value="F:antiporter activity"/>
    <property type="evidence" value="ECO:0007669"/>
    <property type="project" value="UniProtKB-KW"/>
</dbReference>
<feature type="transmembrane region" description="Helical" evidence="13">
    <location>
        <begin position="350"/>
        <end position="374"/>
    </location>
</feature>
<keyword evidence="10" id="KW-0406">Ion transport</keyword>
<dbReference type="PANTHER" id="PTHR43298">
    <property type="entry name" value="MULTIDRUG RESISTANCE PROTEIN NORM-RELATED"/>
    <property type="match status" value="1"/>
</dbReference>
<reference evidence="14 15" key="1">
    <citation type="submission" date="2018-05" db="EMBL/GenBank/DDBJ databases">
        <title>Genomic Encyclopedia of Type Strains, Phase IV (KMG-IV): sequencing the most valuable type-strain genomes for metagenomic binning, comparative biology and taxonomic classification.</title>
        <authorList>
            <person name="Goeker M."/>
        </authorList>
    </citation>
    <scope>NUCLEOTIDE SEQUENCE [LARGE SCALE GENOMIC DNA]</scope>
    <source>
        <strain evidence="14 15">DSM 28816</strain>
    </source>
</reference>
<sequence>MKGNMTQGNVSKNIIRFAIPMILGNIFQLTYNAVDSIIVGRYAGEEALASIGTANPIMNIVMFFIIGICLGASILMSEFFGAGDFSRLKREVSTTIIAGGIFTIMVAMIGFMLTPLLLRMIQTPDEIIHMSSSYLRIIFVGLIFTFLYNIYAASLRSIGDSKTPIYFLIASAILNGCLDMIFVGVMNLGVTGAAFATIIAESLSCILCIRYVYRKIPLLQLKLNEFVFDRALIKKTVSYSWATAMQQTILQIGKVLVQGAVNPLGVDSIAAFNAVNRADDFAFMPQQSIASAMTVFIAQNRGAAKNERIKEGFRRSLIIEIVYCIILMIVMLIFARIFMGLFVTNSSSQIVILGTTYLRYMAFFYIIPGFTNWLQGYFRGMGEMKITFYSTTVQIIFRVIFVYAFIPIAGFTGIAYACLGGWIAMLLYEVPAYYRYTRKKQSKNKA</sequence>
<comment type="caution">
    <text evidence="14">The sequence shown here is derived from an EMBL/GenBank/DDBJ whole genome shotgun (WGS) entry which is preliminary data.</text>
</comment>
<evidence type="ECO:0000256" key="12">
    <source>
        <dbReference type="ARBA" id="ARBA00031636"/>
    </source>
</evidence>
<evidence type="ECO:0000256" key="11">
    <source>
        <dbReference type="ARBA" id="ARBA00023136"/>
    </source>
</evidence>
<dbReference type="PANTHER" id="PTHR43298:SF2">
    <property type="entry name" value="FMN_FAD EXPORTER YEEO-RELATED"/>
    <property type="match status" value="1"/>
</dbReference>
<dbReference type="GO" id="GO:0042910">
    <property type="term" value="F:xenobiotic transmembrane transporter activity"/>
    <property type="evidence" value="ECO:0007669"/>
    <property type="project" value="InterPro"/>
</dbReference>
<evidence type="ECO:0000256" key="4">
    <source>
        <dbReference type="ARBA" id="ARBA00020268"/>
    </source>
</evidence>
<evidence type="ECO:0000256" key="2">
    <source>
        <dbReference type="ARBA" id="ARBA00004651"/>
    </source>
</evidence>
<evidence type="ECO:0000313" key="14">
    <source>
        <dbReference type="EMBL" id="PXV96131.1"/>
    </source>
</evidence>
<evidence type="ECO:0000256" key="8">
    <source>
        <dbReference type="ARBA" id="ARBA00022692"/>
    </source>
</evidence>
<evidence type="ECO:0000313" key="15">
    <source>
        <dbReference type="Proteomes" id="UP000247523"/>
    </source>
</evidence>
<comment type="function">
    <text evidence="1">Multidrug efflux pump.</text>
</comment>
<comment type="similarity">
    <text evidence="3">Belongs to the multi antimicrobial extrusion (MATE) (TC 2.A.66.1) family.</text>
</comment>
<dbReference type="Proteomes" id="UP000247523">
    <property type="component" value="Unassembled WGS sequence"/>
</dbReference>
<keyword evidence="6" id="KW-0050">Antiport</keyword>
<evidence type="ECO:0000256" key="6">
    <source>
        <dbReference type="ARBA" id="ARBA00022449"/>
    </source>
</evidence>
<dbReference type="InterPro" id="IPR050222">
    <property type="entry name" value="MATE_MdtK"/>
</dbReference>
<feature type="transmembrane region" description="Helical" evidence="13">
    <location>
        <begin position="92"/>
        <end position="113"/>
    </location>
</feature>
<evidence type="ECO:0000256" key="7">
    <source>
        <dbReference type="ARBA" id="ARBA00022475"/>
    </source>
</evidence>
<dbReference type="NCBIfam" id="TIGR00797">
    <property type="entry name" value="matE"/>
    <property type="match status" value="1"/>
</dbReference>
<proteinExistence type="inferred from homology"/>
<dbReference type="PIRSF" id="PIRSF006603">
    <property type="entry name" value="DinF"/>
    <property type="match status" value="1"/>
</dbReference>
<gene>
    <name evidence="14" type="ORF">C8E03_101765</name>
</gene>
<keyword evidence="5" id="KW-0813">Transport</keyword>
<evidence type="ECO:0000256" key="10">
    <source>
        <dbReference type="ARBA" id="ARBA00023065"/>
    </source>
</evidence>
<dbReference type="GO" id="GO:0005886">
    <property type="term" value="C:plasma membrane"/>
    <property type="evidence" value="ECO:0007669"/>
    <property type="project" value="UniProtKB-SubCell"/>
</dbReference>
<dbReference type="EMBL" id="QICS01000001">
    <property type="protein sequence ID" value="PXV96131.1"/>
    <property type="molecule type" value="Genomic_DNA"/>
</dbReference>
<accession>A0A318ET11</accession>
<feature type="transmembrane region" description="Helical" evidence="13">
    <location>
        <begin position="165"/>
        <end position="186"/>
    </location>
</feature>
<evidence type="ECO:0000256" key="9">
    <source>
        <dbReference type="ARBA" id="ARBA00022989"/>
    </source>
</evidence>
<feature type="transmembrane region" description="Helical" evidence="13">
    <location>
        <begin position="414"/>
        <end position="434"/>
    </location>
</feature>